<dbReference type="InterPro" id="IPR052172">
    <property type="entry name" value="UxaA_altronate/galactarate_dh"/>
</dbReference>
<dbReference type="EMBL" id="QNRK01000011">
    <property type="protein sequence ID" value="RBP13875.1"/>
    <property type="molecule type" value="Genomic_DNA"/>
</dbReference>
<evidence type="ECO:0000313" key="4">
    <source>
        <dbReference type="EMBL" id="RBP13875.1"/>
    </source>
</evidence>
<dbReference type="InterPro" id="IPR013974">
    <property type="entry name" value="SAF"/>
</dbReference>
<dbReference type="InterPro" id="IPR007392">
    <property type="entry name" value="GD_AH_second"/>
</dbReference>
<dbReference type="PANTHER" id="PTHR30536:SF5">
    <property type="entry name" value="ALTRONATE DEHYDRATASE"/>
    <property type="match status" value="1"/>
</dbReference>
<dbReference type="SMART" id="SM00858">
    <property type="entry name" value="SAF"/>
    <property type="match status" value="1"/>
</dbReference>
<evidence type="ECO:0000313" key="5">
    <source>
        <dbReference type="Proteomes" id="UP000253529"/>
    </source>
</evidence>
<reference evidence="4 5" key="1">
    <citation type="submission" date="2018-06" db="EMBL/GenBank/DDBJ databases">
        <title>Genomic Encyclopedia of Type Strains, Phase IV (KMG-IV): sequencing the most valuable type-strain genomes for metagenomic binning, comparative biology and taxonomic classification.</title>
        <authorList>
            <person name="Goeker M."/>
        </authorList>
    </citation>
    <scope>NUCLEOTIDE SEQUENCE [LARGE SCALE GENOMIC DNA]</scope>
    <source>
        <strain evidence="4 5">DSM 24875</strain>
    </source>
</reference>
<dbReference type="OrthoDB" id="9804574at2"/>
<protein>
    <submittedName>
        <fullName evidence="4">D-altronate dehydratase</fullName>
    </submittedName>
</protein>
<feature type="domain" description="SAF" evidence="3">
    <location>
        <begin position="11"/>
        <end position="80"/>
    </location>
</feature>
<keyword evidence="2" id="KW-0456">Lyase</keyword>
<evidence type="ECO:0000256" key="2">
    <source>
        <dbReference type="ARBA" id="ARBA00023239"/>
    </source>
</evidence>
<comment type="similarity">
    <text evidence="1">Belongs to the UxaA family.</text>
</comment>
<dbReference type="Pfam" id="PF20629">
    <property type="entry name" value="GD_AH_C"/>
    <property type="match status" value="1"/>
</dbReference>
<comment type="caution">
    <text evidence="4">The sequence shown here is derived from an EMBL/GenBank/DDBJ whole genome shotgun (WGS) entry which is preliminary data.</text>
</comment>
<sequence>MTLALKIHDLDTVAVALEPLSASAALPACGVTLLDDIPRGHKFALRDIAEGETVLKYGAVVGVATQSIARGAHIHTHNMRTALGAILDYAYSGGVEAPAPAATAPTIRAFERANGDIGVRNDLWIIPLVGCVNGLARAIARRVDANGVLPEGSRVRILSHPYGCSQLGDDLADTRAILQNYALHPNAGGVLILGLGCENNTRAAFEAGLAPADPERVRFLVAQDAQDEKEEGFVIARALAERMRGDRRVEVSAARLRVGLKCGGSDGLSGITANPLLGAFSDWLCGIGGTTVLTEVPEMFGAETLLMARAENREVFDKTVALVNDFKAYYVANRQPIYENPSPGNKAGGITTLEEKSLGCTQKAGRSVVRDVLGYRDRLRVAGLNLLSAPGNDGVAVTALGAAGCHMVLFTTGRGTPLGGVIPTMKIASNTPLAEQKKHWIDFDAGPIAAGAVSVADLRAPFVEAALAVASGRPTRNEDNEIGEIVIFKTGVTL</sequence>
<dbReference type="InterPro" id="IPR048332">
    <property type="entry name" value="GD_AH_C"/>
</dbReference>
<accession>A0A366FJH1</accession>
<dbReference type="Proteomes" id="UP000253529">
    <property type="component" value="Unassembled WGS sequence"/>
</dbReference>
<dbReference type="Gene3D" id="2.30.130.110">
    <property type="match status" value="1"/>
</dbReference>
<dbReference type="PANTHER" id="PTHR30536">
    <property type="entry name" value="ALTRONATE/GALACTARATE DEHYDRATASE"/>
    <property type="match status" value="1"/>
</dbReference>
<organism evidence="4 5">
    <name type="scientific">Roseiarcus fermentans</name>
    <dbReference type="NCBI Taxonomy" id="1473586"/>
    <lineage>
        <taxon>Bacteria</taxon>
        <taxon>Pseudomonadati</taxon>
        <taxon>Pseudomonadota</taxon>
        <taxon>Alphaproteobacteria</taxon>
        <taxon>Hyphomicrobiales</taxon>
        <taxon>Roseiarcaceae</taxon>
        <taxon>Roseiarcus</taxon>
    </lineage>
</organism>
<dbReference type="CDD" id="cd11613">
    <property type="entry name" value="SAF_AH_GD"/>
    <property type="match status" value="1"/>
</dbReference>
<proteinExistence type="inferred from homology"/>
<keyword evidence="5" id="KW-1185">Reference proteome</keyword>
<dbReference type="AlphaFoldDB" id="A0A366FJH1"/>
<dbReference type="RefSeq" id="WP_113889419.1">
    <property type="nucleotide sequence ID" value="NZ_QNRK01000011.1"/>
</dbReference>
<gene>
    <name evidence="4" type="ORF">DFR50_111137</name>
</gene>
<dbReference type="Pfam" id="PF08666">
    <property type="entry name" value="SAF"/>
    <property type="match status" value="1"/>
</dbReference>
<name>A0A366FJH1_9HYPH</name>
<evidence type="ECO:0000259" key="3">
    <source>
        <dbReference type="SMART" id="SM00858"/>
    </source>
</evidence>
<dbReference type="Pfam" id="PF04295">
    <property type="entry name" value="GD_AH_second"/>
    <property type="match status" value="1"/>
</dbReference>
<evidence type="ECO:0000256" key="1">
    <source>
        <dbReference type="ARBA" id="ARBA00010986"/>
    </source>
</evidence>
<dbReference type="GO" id="GO:0019698">
    <property type="term" value="P:D-galacturonate catabolic process"/>
    <property type="evidence" value="ECO:0007669"/>
    <property type="project" value="TreeGrafter"/>
</dbReference>
<dbReference type="InterPro" id="IPR044144">
    <property type="entry name" value="SAF_UxaA/GarD"/>
</dbReference>
<dbReference type="GO" id="GO:0016829">
    <property type="term" value="F:lyase activity"/>
    <property type="evidence" value="ECO:0007669"/>
    <property type="project" value="UniProtKB-KW"/>
</dbReference>